<evidence type="ECO:0000313" key="1">
    <source>
        <dbReference type="EMBL" id="PYI09531.1"/>
    </source>
</evidence>
<reference evidence="1 2" key="1">
    <citation type="submission" date="2018-02" db="EMBL/GenBank/DDBJ databases">
        <title>The genomes of Aspergillus section Nigri reveals drivers in fungal speciation.</title>
        <authorList>
            <consortium name="DOE Joint Genome Institute"/>
            <person name="Vesth T.C."/>
            <person name="Nybo J."/>
            <person name="Theobald S."/>
            <person name="Brandl J."/>
            <person name="Frisvad J.C."/>
            <person name="Nielsen K.F."/>
            <person name="Lyhne E.K."/>
            <person name="Kogle M.E."/>
            <person name="Kuo A."/>
            <person name="Riley R."/>
            <person name="Clum A."/>
            <person name="Nolan M."/>
            <person name="Lipzen A."/>
            <person name="Salamov A."/>
            <person name="Henrissat B."/>
            <person name="Wiebenga A."/>
            <person name="De vries R.P."/>
            <person name="Grigoriev I.V."/>
            <person name="Mortensen U.H."/>
            <person name="Andersen M.R."/>
            <person name="Baker S.E."/>
        </authorList>
    </citation>
    <scope>NUCLEOTIDE SEQUENCE [LARGE SCALE GENOMIC DNA]</scope>
    <source>
        <strain evidence="1 2">CBS 121057</strain>
    </source>
</reference>
<dbReference type="AlphaFoldDB" id="A0A319EJB4"/>
<evidence type="ECO:0008006" key="3">
    <source>
        <dbReference type="Google" id="ProtNLM"/>
    </source>
</evidence>
<protein>
    <recommendedName>
        <fullName evidence="3">VOC domain-containing protein</fullName>
    </recommendedName>
</protein>
<dbReference type="SUPFAM" id="SSF54593">
    <property type="entry name" value="Glyoxalase/Bleomycin resistance protein/Dihydroxybiphenyl dioxygenase"/>
    <property type="match status" value="1"/>
</dbReference>
<accession>A0A319EJB4</accession>
<sequence>MESKTSKATLHANRVGITVASINNALAFWNGVLGLTTTDIVERSDDLVEKLTGVKDAQVKLAYVKITNTFQVELIEYTSSPTEKGVAIKNKPNLPGTMYLNLQVTDLDGIVEKGKNLGWEMVEQAAVVTFPPGGLVPGSRAVYLSGPNQEMVELVEPVKEVKEDVAIEVVKEDEEESKKSEEDVKGKKKVETILIDDC</sequence>
<evidence type="ECO:0000313" key="2">
    <source>
        <dbReference type="Proteomes" id="UP000248423"/>
    </source>
</evidence>
<dbReference type="OrthoDB" id="2873368at2759"/>
<dbReference type="Proteomes" id="UP000248423">
    <property type="component" value="Unassembled WGS sequence"/>
</dbReference>
<dbReference type="Pfam" id="PF13669">
    <property type="entry name" value="Glyoxalase_4"/>
    <property type="match status" value="1"/>
</dbReference>
<dbReference type="VEuPathDB" id="FungiDB:BO78DRAFT_415456"/>
<gene>
    <name evidence="1" type="ORF">BO78DRAFT_415456</name>
</gene>
<keyword evidence="2" id="KW-1185">Reference proteome</keyword>
<proteinExistence type="predicted"/>
<name>A0A319EJB4_ASPSB</name>
<dbReference type="Gene3D" id="3.10.180.10">
    <property type="entry name" value="2,3-Dihydroxybiphenyl 1,2-Dioxygenase, domain 1"/>
    <property type="match status" value="1"/>
</dbReference>
<organism evidence="1 2">
    <name type="scientific">Aspergillus sclerotiicarbonarius (strain CBS 121057 / IBT 28362)</name>
    <dbReference type="NCBI Taxonomy" id="1448318"/>
    <lineage>
        <taxon>Eukaryota</taxon>
        <taxon>Fungi</taxon>
        <taxon>Dikarya</taxon>
        <taxon>Ascomycota</taxon>
        <taxon>Pezizomycotina</taxon>
        <taxon>Eurotiomycetes</taxon>
        <taxon>Eurotiomycetidae</taxon>
        <taxon>Eurotiales</taxon>
        <taxon>Aspergillaceae</taxon>
        <taxon>Aspergillus</taxon>
        <taxon>Aspergillus subgen. Circumdati</taxon>
    </lineage>
</organism>
<dbReference type="EMBL" id="KZ826326">
    <property type="protein sequence ID" value="PYI09531.1"/>
    <property type="molecule type" value="Genomic_DNA"/>
</dbReference>
<dbReference type="InterPro" id="IPR029068">
    <property type="entry name" value="Glyas_Bleomycin-R_OHBP_Dase"/>
</dbReference>